<dbReference type="InterPro" id="IPR018034">
    <property type="entry name" value="Kri1"/>
</dbReference>
<feature type="compositionally biased region" description="Acidic residues" evidence="2">
    <location>
        <begin position="57"/>
        <end position="67"/>
    </location>
</feature>
<evidence type="ECO:0000313" key="5">
    <source>
        <dbReference type="Proteomes" id="UP000189911"/>
    </source>
</evidence>
<feature type="compositionally biased region" description="Basic residues" evidence="2">
    <location>
        <begin position="406"/>
        <end position="417"/>
    </location>
</feature>
<feature type="compositionally biased region" description="Basic and acidic residues" evidence="2">
    <location>
        <begin position="154"/>
        <end position="170"/>
    </location>
</feature>
<feature type="compositionally biased region" description="Acidic residues" evidence="2">
    <location>
        <begin position="392"/>
        <end position="401"/>
    </location>
</feature>
<keyword evidence="5" id="KW-1185">Reference proteome</keyword>
<evidence type="ECO:0000256" key="2">
    <source>
        <dbReference type="SAM" id="MobiDB-lite"/>
    </source>
</evidence>
<dbReference type="PANTHER" id="PTHR14490">
    <property type="entry name" value="ZINC FINGER, ZZ TYPE"/>
    <property type="match status" value="1"/>
</dbReference>
<dbReference type="Pfam" id="PF05178">
    <property type="entry name" value="Kri1"/>
    <property type="match status" value="1"/>
</dbReference>
<proteinExistence type="inferred from homology"/>
<organism evidence="4 5">
    <name type="scientific">Lachancea nothofagi CBS 11611</name>
    <dbReference type="NCBI Taxonomy" id="1266666"/>
    <lineage>
        <taxon>Eukaryota</taxon>
        <taxon>Fungi</taxon>
        <taxon>Dikarya</taxon>
        <taxon>Ascomycota</taxon>
        <taxon>Saccharomycotina</taxon>
        <taxon>Saccharomycetes</taxon>
        <taxon>Saccharomycetales</taxon>
        <taxon>Saccharomycetaceae</taxon>
        <taxon>Lachancea</taxon>
    </lineage>
</organism>
<feature type="region of interest" description="Disordered" evidence="2">
    <location>
        <begin position="129"/>
        <end position="202"/>
    </location>
</feature>
<feature type="region of interest" description="Disordered" evidence="2">
    <location>
        <begin position="536"/>
        <end position="559"/>
    </location>
</feature>
<sequence>MPRKKSAAKKAKETSKKLSLESQTKDLTSKTQDSGAEISKIDGPGPNHSDDSSDSSSSDEDDFGELVTEEVEDGINKVLAAIKNNDQQLFDPSVRFFEDPEKAAAKLSKQSKEKPVYLKDYHRMNILSGETFKDDEDEEQMETVDGKQSFASQQKEEKAKLLDEIKDQFKNDGSNDEDEENDDDFLVKKAPAKRERRTERILPNPEVNDEGFLEAFVSKHAWIPQKGDRVVELDGPGMEEDDEEFDDAAEQFENAYNFRYEDPNAAEIVSYARNQATLRRTANNSRRRKREDEKQELTAEKKEKEAAVQKKKTEKVNKLTDVLEQVKKEYGADIDEAMVKKLTSALMNGDFEDNQWDAVIGELFNEEYYNQESKPTWDENDEIMGDFYGENAAEEESDGDAEPEKKKSRKEKKKEKSSKKQDKKKVAEMVEKAVENEKVALVDEVEEERKSRSRTKDGEEVKFRYREVSPESFGLTHREIFEADDADLNEFIGLKKFAPYRAKELRAKDRRKVTKSRRVRDWKKKVFGKEDGLGDVEASEAGNEVKKHNKKKRSNSDGQ</sequence>
<protein>
    <submittedName>
        <fullName evidence="4">LANO_0E05050g1_1</fullName>
    </submittedName>
</protein>
<dbReference type="GO" id="GO:0030686">
    <property type="term" value="C:90S preribosome"/>
    <property type="evidence" value="ECO:0007669"/>
    <property type="project" value="TreeGrafter"/>
</dbReference>
<reference evidence="5" key="1">
    <citation type="submission" date="2016-03" db="EMBL/GenBank/DDBJ databases">
        <authorList>
            <person name="Devillers Hugo."/>
        </authorList>
    </citation>
    <scope>NUCLEOTIDE SEQUENCE [LARGE SCALE GENOMIC DNA]</scope>
</reference>
<dbReference type="GO" id="GO:0000447">
    <property type="term" value="P:endonucleolytic cleavage in ITS1 to separate SSU-rRNA from 5.8S rRNA and LSU-rRNA from tricistronic rRNA transcript (SSU-rRNA, 5.8S rRNA, LSU-rRNA)"/>
    <property type="evidence" value="ECO:0007669"/>
    <property type="project" value="TreeGrafter"/>
</dbReference>
<feature type="compositionally biased region" description="Basic and acidic residues" evidence="2">
    <location>
        <begin position="10"/>
        <end position="28"/>
    </location>
</feature>
<feature type="compositionally biased region" description="Acidic residues" evidence="2">
    <location>
        <begin position="174"/>
        <end position="184"/>
    </location>
</feature>
<gene>
    <name evidence="4" type="ORF">LANO_0E05050G</name>
</gene>
<feature type="compositionally biased region" description="Acidic residues" evidence="2">
    <location>
        <begin position="133"/>
        <end position="142"/>
    </location>
</feature>
<evidence type="ECO:0000259" key="3">
    <source>
        <dbReference type="Pfam" id="PF12936"/>
    </source>
</evidence>
<feature type="region of interest" description="Disordered" evidence="2">
    <location>
        <begin position="373"/>
        <end position="428"/>
    </location>
</feature>
<comment type="similarity">
    <text evidence="1">Belongs to the KRI1 family.</text>
</comment>
<dbReference type="EMBL" id="LT598451">
    <property type="protein sequence ID" value="SCU93879.1"/>
    <property type="molecule type" value="Genomic_DNA"/>
</dbReference>
<dbReference type="OrthoDB" id="10252032at2759"/>
<dbReference type="Pfam" id="PF12936">
    <property type="entry name" value="Kri1_C"/>
    <property type="match status" value="1"/>
</dbReference>
<accession>A0A1G4JSM4</accession>
<feature type="compositionally biased region" description="Basic and acidic residues" evidence="2">
    <location>
        <begin position="418"/>
        <end position="428"/>
    </location>
</feature>
<dbReference type="PANTHER" id="PTHR14490:SF5">
    <property type="entry name" value="PROTEIN KRI1 HOMOLOG"/>
    <property type="match status" value="1"/>
</dbReference>
<dbReference type="Proteomes" id="UP000189911">
    <property type="component" value="Chromosome E"/>
</dbReference>
<dbReference type="InterPro" id="IPR024626">
    <property type="entry name" value="Kri1-like_C"/>
</dbReference>
<name>A0A1G4JSM4_9SACH</name>
<dbReference type="AlphaFoldDB" id="A0A1G4JSM4"/>
<evidence type="ECO:0000256" key="1">
    <source>
        <dbReference type="ARBA" id="ARBA00007473"/>
    </source>
</evidence>
<dbReference type="GO" id="GO:0005730">
    <property type="term" value="C:nucleolus"/>
    <property type="evidence" value="ECO:0007669"/>
    <property type="project" value="TreeGrafter"/>
</dbReference>
<feature type="region of interest" description="Disordered" evidence="2">
    <location>
        <begin position="1"/>
        <end position="67"/>
    </location>
</feature>
<feature type="compositionally biased region" description="Basic and acidic residues" evidence="2">
    <location>
        <begin position="290"/>
        <end position="308"/>
    </location>
</feature>
<feature type="region of interest" description="Disordered" evidence="2">
    <location>
        <begin position="277"/>
        <end position="313"/>
    </location>
</feature>
<feature type="domain" description="Kri1-like C-terminal" evidence="3">
    <location>
        <begin position="430"/>
        <end position="526"/>
    </location>
</feature>
<evidence type="ECO:0000313" key="4">
    <source>
        <dbReference type="EMBL" id="SCU93879.1"/>
    </source>
</evidence>